<dbReference type="Pfam" id="PF14687">
    <property type="entry name" value="DUF4460"/>
    <property type="match status" value="1"/>
</dbReference>
<accession>A0A3P8NT67</accession>
<evidence type="ECO:0000259" key="1">
    <source>
        <dbReference type="Pfam" id="PF14687"/>
    </source>
</evidence>
<dbReference type="InterPro" id="IPR027989">
    <property type="entry name" value="DUF4461"/>
</dbReference>
<dbReference type="Proteomes" id="UP000265100">
    <property type="component" value="Chromosome 11"/>
</dbReference>
<protein>
    <recommendedName>
        <fullName evidence="5">T cell activation inhibitor, mitochondrial</fullName>
    </recommendedName>
</protein>
<organism evidence="3 4">
    <name type="scientific">Astatotilapia calliptera</name>
    <name type="common">Eastern happy</name>
    <name type="synonym">Chromis callipterus</name>
    <dbReference type="NCBI Taxonomy" id="8154"/>
    <lineage>
        <taxon>Eukaryota</taxon>
        <taxon>Metazoa</taxon>
        <taxon>Chordata</taxon>
        <taxon>Craniata</taxon>
        <taxon>Vertebrata</taxon>
        <taxon>Euteleostomi</taxon>
        <taxon>Actinopterygii</taxon>
        <taxon>Neopterygii</taxon>
        <taxon>Teleostei</taxon>
        <taxon>Neoteleostei</taxon>
        <taxon>Acanthomorphata</taxon>
        <taxon>Ovalentaria</taxon>
        <taxon>Cichlomorphae</taxon>
        <taxon>Cichliformes</taxon>
        <taxon>Cichlidae</taxon>
        <taxon>African cichlids</taxon>
        <taxon>Pseudocrenilabrinae</taxon>
        <taxon>Haplochromini</taxon>
        <taxon>Astatotilapia</taxon>
    </lineage>
</organism>
<evidence type="ECO:0000313" key="3">
    <source>
        <dbReference type="Ensembl" id="ENSACLP00000007938.1"/>
    </source>
</evidence>
<proteinExistence type="predicted"/>
<dbReference type="GeneTree" id="ENSGT00390000012832"/>
<sequence>MRISGPAASAMSAIPLLRCTIRLQWKHFATHAVQQRALSGAEAVNALRPFYFAVHPDFFGKYPKEREVNENSLKRLNGYLENLQKPGSRSVQPMKLTFYIRNTKYSSKVQPELISSGFRSVSFTLHTNDVLSTVMDVLTSCSLPVEHMKGLTASKAASKSPTETGEPFYRTIKWDKSYYTFTGFKDPEQELQQAQRAEPTLSVWLRNNEPEASKKHNASLPRREELKRLKRELCRRFNLTDISDRSNPSLHEMGHFVIPIKCDLPTLQVFLQNQSPEARRRIQRKNQLQAEEEAVVKLCLETLSLRSLSKEPSVSPAQMIQCCERLLEQRSPHMQGLQICVSHFYSVMQDGDLCVPWDWKS</sequence>
<name>A0A3P8NT67_ASTCA</name>
<keyword evidence="4" id="KW-1185">Reference proteome</keyword>
<gene>
    <name evidence="3" type="primary">TCAIM</name>
</gene>
<evidence type="ECO:0000313" key="4">
    <source>
        <dbReference type="Proteomes" id="UP000265100"/>
    </source>
</evidence>
<reference evidence="3" key="2">
    <citation type="submission" date="2025-08" db="UniProtKB">
        <authorList>
            <consortium name="Ensembl"/>
        </authorList>
    </citation>
    <scope>IDENTIFICATION</scope>
</reference>
<feature type="domain" description="DUF4461" evidence="2">
    <location>
        <begin position="199"/>
        <end position="242"/>
    </location>
</feature>
<dbReference type="GO" id="GO:0005739">
    <property type="term" value="C:mitochondrion"/>
    <property type="evidence" value="ECO:0007669"/>
    <property type="project" value="TreeGrafter"/>
</dbReference>
<dbReference type="AlphaFoldDB" id="A0A3P8NT67"/>
<dbReference type="InterPro" id="IPR028031">
    <property type="entry name" value="DUF4460"/>
</dbReference>
<reference evidence="3" key="1">
    <citation type="submission" date="2018-05" db="EMBL/GenBank/DDBJ databases">
        <authorList>
            <person name="Datahose"/>
        </authorList>
    </citation>
    <scope>NUCLEOTIDE SEQUENCE</scope>
</reference>
<dbReference type="Bgee" id="ENSACLG00000005372">
    <property type="expression patterns" value="Expressed in camera-type eye and 8 other cell types or tissues"/>
</dbReference>
<evidence type="ECO:0000259" key="2">
    <source>
        <dbReference type="Pfam" id="PF14688"/>
    </source>
</evidence>
<dbReference type="Pfam" id="PF14688">
    <property type="entry name" value="DUF4461"/>
    <property type="match status" value="2"/>
</dbReference>
<reference evidence="3" key="3">
    <citation type="submission" date="2025-09" db="UniProtKB">
        <authorList>
            <consortium name="Ensembl"/>
        </authorList>
    </citation>
    <scope>IDENTIFICATION</scope>
</reference>
<dbReference type="PANTHER" id="PTHR31596">
    <property type="entry name" value="T-CELL ACTIVATION INHIBITOR, MITOCHONDRIAL"/>
    <property type="match status" value="1"/>
</dbReference>
<dbReference type="InterPro" id="IPR027986">
    <property type="entry name" value="TCAIM"/>
</dbReference>
<dbReference type="Ensembl" id="ENSACLT00000008120.2">
    <property type="protein sequence ID" value="ENSACLP00000007938.1"/>
    <property type="gene ID" value="ENSACLG00000005372.2"/>
</dbReference>
<feature type="domain" description="DUF4461" evidence="2">
    <location>
        <begin position="244"/>
        <end position="360"/>
    </location>
</feature>
<feature type="domain" description="DUF4460" evidence="1">
    <location>
        <begin position="34"/>
        <end position="143"/>
    </location>
</feature>
<evidence type="ECO:0008006" key="5">
    <source>
        <dbReference type="Google" id="ProtNLM"/>
    </source>
</evidence>
<dbReference type="PANTHER" id="PTHR31596:SF1">
    <property type="entry name" value="T-CELL ACTIVATION INHIBITOR, MITOCHONDRIAL"/>
    <property type="match status" value="1"/>
</dbReference>